<evidence type="ECO:0000259" key="1">
    <source>
        <dbReference type="PROSITE" id="PS50206"/>
    </source>
</evidence>
<keyword evidence="3" id="KW-1185">Reference proteome</keyword>
<reference evidence="2 3" key="1">
    <citation type="submission" date="2023-11" db="EMBL/GenBank/DDBJ databases">
        <authorList>
            <person name="Okamura Y."/>
        </authorList>
    </citation>
    <scope>NUCLEOTIDE SEQUENCE [LARGE SCALE GENOMIC DNA]</scope>
</reference>
<organism evidence="2 3">
    <name type="scientific">Leptosia nina</name>
    <dbReference type="NCBI Taxonomy" id="320188"/>
    <lineage>
        <taxon>Eukaryota</taxon>
        <taxon>Metazoa</taxon>
        <taxon>Ecdysozoa</taxon>
        <taxon>Arthropoda</taxon>
        <taxon>Hexapoda</taxon>
        <taxon>Insecta</taxon>
        <taxon>Pterygota</taxon>
        <taxon>Neoptera</taxon>
        <taxon>Endopterygota</taxon>
        <taxon>Lepidoptera</taxon>
        <taxon>Glossata</taxon>
        <taxon>Ditrysia</taxon>
        <taxon>Papilionoidea</taxon>
        <taxon>Pieridae</taxon>
        <taxon>Pierinae</taxon>
        <taxon>Leptosia</taxon>
    </lineage>
</organism>
<dbReference type="SUPFAM" id="SSF52821">
    <property type="entry name" value="Rhodanese/Cell cycle control phosphatase"/>
    <property type="match status" value="1"/>
</dbReference>
<name>A0AAV1JZF5_9NEOP</name>
<dbReference type="Proteomes" id="UP001497472">
    <property type="component" value="Unassembled WGS sequence"/>
</dbReference>
<dbReference type="Pfam" id="PF00581">
    <property type="entry name" value="Rhodanese"/>
    <property type="match status" value="1"/>
</dbReference>
<dbReference type="PROSITE" id="PS50206">
    <property type="entry name" value="RHODANESE_3"/>
    <property type="match status" value="1"/>
</dbReference>
<dbReference type="Gene3D" id="3.40.250.10">
    <property type="entry name" value="Rhodanese-like domain"/>
    <property type="match status" value="1"/>
</dbReference>
<feature type="domain" description="Rhodanese" evidence="1">
    <location>
        <begin position="65"/>
        <end position="164"/>
    </location>
</feature>
<protein>
    <recommendedName>
        <fullName evidence="1">Rhodanese domain-containing protein</fullName>
    </recommendedName>
</protein>
<sequence length="164" mass="18743">MFGIRRVAVISGEIQLKVLHHLATNSITKRQIPRKVIPVKYNRHYFSSKADPRIATYEDVSNGIKQPKTFIVDVRNPDEVQSTGLIPSSINIPLNNIQQVLSSMSEEEFKRNYQRNKPKQSDEIIFYCKAGNRATKATDLALSLGYLKSKKYLGSWNEWSSKQS</sequence>
<accession>A0AAV1JZF5</accession>
<dbReference type="InterPro" id="IPR001763">
    <property type="entry name" value="Rhodanese-like_dom"/>
</dbReference>
<evidence type="ECO:0000313" key="3">
    <source>
        <dbReference type="Proteomes" id="UP001497472"/>
    </source>
</evidence>
<dbReference type="EMBL" id="CAVLEF010000225">
    <property type="protein sequence ID" value="CAK1553709.1"/>
    <property type="molecule type" value="Genomic_DNA"/>
</dbReference>
<evidence type="ECO:0000313" key="2">
    <source>
        <dbReference type="EMBL" id="CAK1553709.1"/>
    </source>
</evidence>
<dbReference type="InterPro" id="IPR036873">
    <property type="entry name" value="Rhodanese-like_dom_sf"/>
</dbReference>
<comment type="caution">
    <text evidence="2">The sequence shown here is derived from an EMBL/GenBank/DDBJ whole genome shotgun (WGS) entry which is preliminary data.</text>
</comment>
<dbReference type="PANTHER" id="PTHR44086:SF10">
    <property type="entry name" value="THIOSULFATE SULFURTRANSFERASE_RHODANESE-LIKE DOMAIN-CONTAINING PROTEIN 3"/>
    <property type="match status" value="1"/>
</dbReference>
<dbReference type="PANTHER" id="PTHR44086">
    <property type="entry name" value="THIOSULFATE SULFURTRANSFERASE RDL2, MITOCHONDRIAL-RELATED"/>
    <property type="match status" value="1"/>
</dbReference>
<gene>
    <name evidence="2" type="ORF">LNINA_LOCUS12677</name>
</gene>
<proteinExistence type="predicted"/>
<dbReference type="SMART" id="SM00450">
    <property type="entry name" value="RHOD"/>
    <property type="match status" value="1"/>
</dbReference>
<dbReference type="AlphaFoldDB" id="A0AAV1JZF5"/>